<evidence type="ECO:0000313" key="9">
    <source>
        <dbReference type="Proteomes" id="UP000659698"/>
    </source>
</evidence>
<feature type="domain" description="RagB/SusD" evidence="6">
    <location>
        <begin position="274"/>
        <end position="572"/>
    </location>
</feature>
<comment type="similarity">
    <text evidence="2">Belongs to the SusD family.</text>
</comment>
<sequence length="581" mass="65071">MINRYILTGAFAALVMFTGCNDEFLERPPQDTLTDGAFFKTDAQVLAATAPLYNVAWKDYHDQASYFIGDIRGGTLFYPWEGPAERRDNVFFRATGVSRSTLWAYQACYNVIAQSNMAIYNINKLAGPDVSDAAKNQAIGEARFMRATAYSILVTTFGEVPIITDNVADLNNANKVRNTIPSVWEFITRDYLFAADNLPLAATQPGRVTRWSAEGMLARTYLTRAGVGATGGSRNQEYLDKAKEYAQRVITMSGKSLVRPYENLFKYPYDNNAESLFENQWVFGDNYAAANTMASQIYPMGEIAVNNDGWGGNYSATWWMMSLYEGLITNQDDNNPANDGQANGFTMDQRLKATFMLPGFNYPEITVKDGSGKAKEKLTWPNPGDAAENNFAVIKKYVVGNELDLGGQAAQQRYPHNTYMLRLAEMYLTYVDAAMGNAGSTSDPVAVQYFNEIRTRAGLQAVQGPIRMDSNYPGTGTKDQVFEEWVKEFAMENLTWYELVRIHYYNPQKAYKIINNQDRALFLAKADRFPDPTGWKFTKTSWVTERTPNVSDGNFYMPLPTVELSQSPSLGQPAVDYDFGG</sequence>
<comment type="subcellular location">
    <subcellularLocation>
        <location evidence="1">Cell outer membrane</location>
    </subcellularLocation>
</comment>
<keyword evidence="4" id="KW-0472">Membrane</keyword>
<evidence type="ECO:0000256" key="3">
    <source>
        <dbReference type="ARBA" id="ARBA00022729"/>
    </source>
</evidence>
<evidence type="ECO:0000256" key="5">
    <source>
        <dbReference type="ARBA" id="ARBA00023237"/>
    </source>
</evidence>
<dbReference type="InterPro" id="IPR011990">
    <property type="entry name" value="TPR-like_helical_dom_sf"/>
</dbReference>
<proteinExistence type="inferred from homology"/>
<evidence type="ECO:0000256" key="1">
    <source>
        <dbReference type="ARBA" id="ARBA00004442"/>
    </source>
</evidence>
<accession>A0ABR6VRU5</accession>
<dbReference type="Proteomes" id="UP000659698">
    <property type="component" value="Unassembled WGS sequence"/>
</dbReference>
<organism evidence="8 9">
    <name type="scientific">Rufibacter sediminis</name>
    <dbReference type="NCBI Taxonomy" id="2762756"/>
    <lineage>
        <taxon>Bacteria</taxon>
        <taxon>Pseudomonadati</taxon>
        <taxon>Bacteroidota</taxon>
        <taxon>Cytophagia</taxon>
        <taxon>Cytophagales</taxon>
        <taxon>Hymenobacteraceae</taxon>
        <taxon>Rufibacter</taxon>
    </lineage>
</organism>
<protein>
    <submittedName>
        <fullName evidence="8">RagB/SusD family nutrient uptake outer membrane protein</fullName>
    </submittedName>
</protein>
<keyword evidence="9" id="KW-1185">Reference proteome</keyword>
<evidence type="ECO:0000256" key="2">
    <source>
        <dbReference type="ARBA" id="ARBA00006275"/>
    </source>
</evidence>
<dbReference type="EMBL" id="JACOAF010000022">
    <property type="protein sequence ID" value="MBC3539908.1"/>
    <property type="molecule type" value="Genomic_DNA"/>
</dbReference>
<keyword evidence="5" id="KW-0998">Cell outer membrane</keyword>
<evidence type="ECO:0000259" key="7">
    <source>
        <dbReference type="Pfam" id="PF14322"/>
    </source>
</evidence>
<reference evidence="8 9" key="1">
    <citation type="journal article" date="2019" name="Int. J. Syst. Evol. Microbiol.">
        <title>Rufibacter sediminis sp. nov., isolated from freshwater lake sediment.</title>
        <authorList>
            <person name="Qu J.H."/>
            <person name="Zhang L.J."/>
            <person name="Fu Y.H."/>
            <person name="Li H.F."/>
        </authorList>
    </citation>
    <scope>NUCLEOTIDE SEQUENCE [LARGE SCALE GENOMIC DNA]</scope>
    <source>
        <strain evidence="8 9">H-1</strain>
    </source>
</reference>
<evidence type="ECO:0000259" key="6">
    <source>
        <dbReference type="Pfam" id="PF07980"/>
    </source>
</evidence>
<name>A0ABR6VRU5_9BACT</name>
<evidence type="ECO:0000256" key="4">
    <source>
        <dbReference type="ARBA" id="ARBA00023136"/>
    </source>
</evidence>
<evidence type="ECO:0000313" key="8">
    <source>
        <dbReference type="EMBL" id="MBC3539908.1"/>
    </source>
</evidence>
<dbReference type="InterPro" id="IPR012944">
    <property type="entry name" value="SusD_RagB_dom"/>
</dbReference>
<dbReference type="PROSITE" id="PS51257">
    <property type="entry name" value="PROKAR_LIPOPROTEIN"/>
    <property type="match status" value="1"/>
</dbReference>
<dbReference type="Pfam" id="PF14322">
    <property type="entry name" value="SusD-like_3"/>
    <property type="match status" value="1"/>
</dbReference>
<dbReference type="InterPro" id="IPR033985">
    <property type="entry name" value="SusD-like_N"/>
</dbReference>
<comment type="caution">
    <text evidence="8">The sequence shown here is derived from an EMBL/GenBank/DDBJ whole genome shotgun (WGS) entry which is preliminary data.</text>
</comment>
<dbReference type="Gene3D" id="1.25.40.390">
    <property type="match status" value="1"/>
</dbReference>
<dbReference type="Pfam" id="PF07980">
    <property type="entry name" value="SusD_RagB"/>
    <property type="match status" value="1"/>
</dbReference>
<dbReference type="RefSeq" id="WP_186636562.1">
    <property type="nucleotide sequence ID" value="NZ_JACOAF010000022.1"/>
</dbReference>
<dbReference type="SUPFAM" id="SSF48452">
    <property type="entry name" value="TPR-like"/>
    <property type="match status" value="1"/>
</dbReference>
<feature type="domain" description="SusD-like N-terminal" evidence="7">
    <location>
        <begin position="104"/>
        <end position="222"/>
    </location>
</feature>
<gene>
    <name evidence="8" type="ORF">H7U12_09450</name>
</gene>
<keyword evidence="3" id="KW-0732">Signal</keyword>